<sequence>MLPSLLAAVIALTLASFVVADCSFPGGPPRAKNTYSLYLYKSYECTGTVLKHTSIPVDGVCRNLPVATKNKKTGQLTGPNWGGQVKSLYINAPIQAVFKMFKDQNCTNEYGVIAGLGFVSNTTGETSIMNDDQTKIVNVKLEGMSSYLVKSTYSNSADADVLALIQKISNFK</sequence>
<keyword evidence="2" id="KW-1185">Reference proteome</keyword>
<dbReference type="Proteomes" id="UP000790377">
    <property type="component" value="Unassembled WGS sequence"/>
</dbReference>
<evidence type="ECO:0000313" key="2">
    <source>
        <dbReference type="Proteomes" id="UP000790377"/>
    </source>
</evidence>
<comment type="caution">
    <text evidence="1">The sequence shown here is derived from an EMBL/GenBank/DDBJ whole genome shotgun (WGS) entry which is preliminary data.</text>
</comment>
<proteinExistence type="predicted"/>
<name>A0ACB7ZYF1_9AGAM</name>
<organism evidence="1 2">
    <name type="scientific">Hygrophoropsis aurantiaca</name>
    <dbReference type="NCBI Taxonomy" id="72124"/>
    <lineage>
        <taxon>Eukaryota</taxon>
        <taxon>Fungi</taxon>
        <taxon>Dikarya</taxon>
        <taxon>Basidiomycota</taxon>
        <taxon>Agaricomycotina</taxon>
        <taxon>Agaricomycetes</taxon>
        <taxon>Agaricomycetidae</taxon>
        <taxon>Boletales</taxon>
        <taxon>Coniophorineae</taxon>
        <taxon>Hygrophoropsidaceae</taxon>
        <taxon>Hygrophoropsis</taxon>
    </lineage>
</organism>
<gene>
    <name evidence="1" type="ORF">BJ138DRAFT_651570</name>
</gene>
<reference evidence="1" key="1">
    <citation type="journal article" date="2021" name="New Phytol.">
        <title>Evolutionary innovations through gain and loss of genes in the ectomycorrhizal Boletales.</title>
        <authorList>
            <person name="Wu G."/>
            <person name="Miyauchi S."/>
            <person name="Morin E."/>
            <person name="Kuo A."/>
            <person name="Drula E."/>
            <person name="Varga T."/>
            <person name="Kohler A."/>
            <person name="Feng B."/>
            <person name="Cao Y."/>
            <person name="Lipzen A."/>
            <person name="Daum C."/>
            <person name="Hundley H."/>
            <person name="Pangilinan J."/>
            <person name="Johnson J."/>
            <person name="Barry K."/>
            <person name="LaButti K."/>
            <person name="Ng V."/>
            <person name="Ahrendt S."/>
            <person name="Min B."/>
            <person name="Choi I.G."/>
            <person name="Park H."/>
            <person name="Plett J.M."/>
            <person name="Magnuson J."/>
            <person name="Spatafora J.W."/>
            <person name="Nagy L.G."/>
            <person name="Henrissat B."/>
            <person name="Grigoriev I.V."/>
            <person name="Yang Z.L."/>
            <person name="Xu J."/>
            <person name="Martin F.M."/>
        </authorList>
    </citation>
    <scope>NUCLEOTIDE SEQUENCE</scope>
    <source>
        <strain evidence="1">ATCC 28755</strain>
    </source>
</reference>
<dbReference type="EMBL" id="MU268042">
    <property type="protein sequence ID" value="KAH7906280.1"/>
    <property type="molecule type" value="Genomic_DNA"/>
</dbReference>
<accession>A0ACB7ZYF1</accession>
<protein>
    <submittedName>
        <fullName evidence="1">Uncharacterized protein</fullName>
    </submittedName>
</protein>
<evidence type="ECO:0000313" key="1">
    <source>
        <dbReference type="EMBL" id="KAH7906280.1"/>
    </source>
</evidence>